<dbReference type="AlphaFoldDB" id="J3LSP7"/>
<dbReference type="eggNOG" id="KOG2660">
    <property type="taxonomic scope" value="Eukaryota"/>
</dbReference>
<name>J3LSP7_ORYBR</name>
<keyword evidence="1" id="KW-0479">Metal-binding</keyword>
<dbReference type="PANTHER" id="PTHR46293">
    <property type="entry name" value="E3 UBIQUITIN PROTEIN LIGASE DRIP1"/>
    <property type="match status" value="1"/>
</dbReference>
<feature type="region of interest" description="Disordered" evidence="5">
    <location>
        <begin position="165"/>
        <end position="184"/>
    </location>
</feature>
<organism evidence="7">
    <name type="scientific">Oryza brachyantha</name>
    <name type="common">malo sina</name>
    <dbReference type="NCBI Taxonomy" id="4533"/>
    <lineage>
        <taxon>Eukaryota</taxon>
        <taxon>Viridiplantae</taxon>
        <taxon>Streptophyta</taxon>
        <taxon>Embryophyta</taxon>
        <taxon>Tracheophyta</taxon>
        <taxon>Spermatophyta</taxon>
        <taxon>Magnoliopsida</taxon>
        <taxon>Liliopsida</taxon>
        <taxon>Poales</taxon>
        <taxon>Poaceae</taxon>
        <taxon>BOP clade</taxon>
        <taxon>Oryzoideae</taxon>
        <taxon>Oryzeae</taxon>
        <taxon>Oryzinae</taxon>
        <taxon>Oryza</taxon>
    </lineage>
</organism>
<evidence type="ECO:0000256" key="2">
    <source>
        <dbReference type="ARBA" id="ARBA00022771"/>
    </source>
</evidence>
<dbReference type="InterPro" id="IPR017907">
    <property type="entry name" value="Znf_RING_CS"/>
</dbReference>
<dbReference type="GO" id="GO:0008270">
    <property type="term" value="F:zinc ion binding"/>
    <property type="evidence" value="ECO:0007669"/>
    <property type="project" value="UniProtKB-KW"/>
</dbReference>
<evidence type="ECO:0000256" key="3">
    <source>
        <dbReference type="ARBA" id="ARBA00022833"/>
    </source>
</evidence>
<dbReference type="Gene3D" id="3.30.40.10">
    <property type="entry name" value="Zinc/RING finger domain, C3HC4 (zinc finger)"/>
    <property type="match status" value="1"/>
</dbReference>
<dbReference type="InterPro" id="IPR013083">
    <property type="entry name" value="Znf_RING/FYVE/PHD"/>
</dbReference>
<accession>J3LSP7</accession>
<dbReference type="SUPFAM" id="SSF57850">
    <property type="entry name" value="RING/U-box"/>
    <property type="match status" value="1"/>
</dbReference>
<dbReference type="HOGENOM" id="CLU_1135016_0_0_1"/>
<proteinExistence type="predicted"/>
<feature type="domain" description="RING-type" evidence="6">
    <location>
        <begin position="22"/>
        <end position="63"/>
    </location>
</feature>
<feature type="compositionally biased region" description="Basic and acidic residues" evidence="5">
    <location>
        <begin position="169"/>
        <end position="184"/>
    </location>
</feature>
<keyword evidence="3" id="KW-0862">Zinc</keyword>
<reference evidence="7" key="1">
    <citation type="journal article" date="2013" name="Nat. Commun.">
        <title>Whole-genome sequencing of Oryza brachyantha reveals mechanisms underlying Oryza genome evolution.</title>
        <authorList>
            <person name="Chen J."/>
            <person name="Huang Q."/>
            <person name="Gao D."/>
            <person name="Wang J."/>
            <person name="Lang Y."/>
            <person name="Liu T."/>
            <person name="Li B."/>
            <person name="Bai Z."/>
            <person name="Luis Goicoechea J."/>
            <person name="Liang C."/>
            <person name="Chen C."/>
            <person name="Zhang W."/>
            <person name="Sun S."/>
            <person name="Liao Y."/>
            <person name="Zhang X."/>
            <person name="Yang L."/>
            <person name="Song C."/>
            <person name="Wang M."/>
            <person name="Shi J."/>
            <person name="Liu G."/>
            <person name="Liu J."/>
            <person name="Zhou H."/>
            <person name="Zhou W."/>
            <person name="Yu Q."/>
            <person name="An N."/>
            <person name="Chen Y."/>
            <person name="Cai Q."/>
            <person name="Wang B."/>
            <person name="Liu B."/>
            <person name="Min J."/>
            <person name="Huang Y."/>
            <person name="Wu H."/>
            <person name="Li Z."/>
            <person name="Zhang Y."/>
            <person name="Yin Y."/>
            <person name="Song W."/>
            <person name="Jiang J."/>
            <person name="Jackson S.A."/>
            <person name="Wing R.A."/>
            <person name="Wang J."/>
            <person name="Chen M."/>
        </authorList>
    </citation>
    <scope>NUCLEOTIDE SEQUENCE [LARGE SCALE GENOMIC DNA]</scope>
    <source>
        <strain evidence="7">cv. IRGC 101232</strain>
    </source>
</reference>
<evidence type="ECO:0000259" key="6">
    <source>
        <dbReference type="PROSITE" id="PS50089"/>
    </source>
</evidence>
<evidence type="ECO:0000256" key="5">
    <source>
        <dbReference type="SAM" id="MobiDB-lite"/>
    </source>
</evidence>
<dbReference type="PROSITE" id="PS00518">
    <property type="entry name" value="ZF_RING_1"/>
    <property type="match status" value="1"/>
</dbReference>
<keyword evidence="2 4" id="KW-0863">Zinc-finger</keyword>
<dbReference type="InterPro" id="IPR001841">
    <property type="entry name" value="Znf_RING"/>
</dbReference>
<evidence type="ECO:0000313" key="8">
    <source>
        <dbReference type="Proteomes" id="UP000006038"/>
    </source>
</evidence>
<dbReference type="InterPro" id="IPR044807">
    <property type="entry name" value="DRIP1-like"/>
</dbReference>
<reference evidence="7" key="2">
    <citation type="submission" date="2013-04" db="UniProtKB">
        <authorList>
            <consortium name="EnsemblPlants"/>
        </authorList>
    </citation>
    <scope>IDENTIFICATION</scope>
</reference>
<evidence type="ECO:0000256" key="1">
    <source>
        <dbReference type="ARBA" id="ARBA00022723"/>
    </source>
</evidence>
<dbReference type="Proteomes" id="UP000006038">
    <property type="component" value="Chromosome 3"/>
</dbReference>
<protein>
    <recommendedName>
        <fullName evidence="6">RING-type domain-containing protein</fullName>
    </recommendedName>
</protein>
<dbReference type="Gramene" id="OB03G40730.1">
    <property type="protein sequence ID" value="OB03G40730.1"/>
    <property type="gene ID" value="OB03G40730"/>
</dbReference>
<dbReference type="SMART" id="SM00184">
    <property type="entry name" value="RING"/>
    <property type="match status" value="1"/>
</dbReference>
<keyword evidence="8" id="KW-1185">Reference proteome</keyword>
<dbReference type="EnsemblPlants" id="OB03G40730.1">
    <property type="protein sequence ID" value="OB03G40730.1"/>
    <property type="gene ID" value="OB03G40730"/>
</dbReference>
<dbReference type="CDD" id="cd16525">
    <property type="entry name" value="RING-HC_PCGF"/>
    <property type="match status" value="1"/>
</dbReference>
<evidence type="ECO:0000256" key="4">
    <source>
        <dbReference type="PROSITE-ProRule" id="PRU00175"/>
    </source>
</evidence>
<dbReference type="PANTHER" id="PTHR46293:SF17">
    <property type="entry name" value="RING-TYPE DOMAIN-CONTAINING PROTEIN"/>
    <property type="match status" value="1"/>
</dbReference>
<evidence type="ECO:0000313" key="7">
    <source>
        <dbReference type="EnsemblPlants" id="OB03G40730.1"/>
    </source>
</evidence>
<dbReference type="PROSITE" id="PS50089">
    <property type="entry name" value="ZF_RING_2"/>
    <property type="match status" value="1"/>
</dbReference>
<dbReference type="Pfam" id="PF13923">
    <property type="entry name" value="zf-C3HC4_2"/>
    <property type="match status" value="1"/>
</dbReference>
<dbReference type="GO" id="GO:0004842">
    <property type="term" value="F:ubiquitin-protein transferase activity"/>
    <property type="evidence" value="ECO:0007669"/>
    <property type="project" value="InterPro"/>
</dbReference>
<sequence>MGAARGGVRRVRRGALAACMTCPLCRGLLREATAITECLHTFCKECIMEKIDDEEVDCCPVCNINLGCDPEEKLRPDHNVQDIRNRVFPLKVRKVDTHKASTLTLPLKRKQRSLSSLVVDTPMNNTNVDGTIQAPFKDKKDDKEDLKKPLNSLLEVASRAQLLRSSTKGHVDRENKIKTSEGGDHMPWRVGLPLDHYAKLARAVAEELTRRAGPGIGGRNSQGVRHGARLLSATKTFFLAAAPLL</sequence>
<dbReference type="STRING" id="4533.J3LSP7"/>